<proteinExistence type="predicted"/>
<gene>
    <name evidence="1" type="ORF">D7X12_01855</name>
</gene>
<evidence type="ECO:0000313" key="1">
    <source>
        <dbReference type="EMBL" id="RKH47784.1"/>
    </source>
</evidence>
<reference evidence="2" key="1">
    <citation type="submission" date="2018-09" db="EMBL/GenBank/DDBJ databases">
        <authorList>
            <person name="Livingstone P.G."/>
            <person name="Whitworth D.E."/>
        </authorList>
    </citation>
    <scope>NUCLEOTIDE SEQUENCE [LARGE SCALE GENOMIC DNA]</scope>
    <source>
        <strain evidence="2">CA040B</strain>
    </source>
</reference>
<organism evidence="1 2">
    <name type="scientific">Corallococcus sicarius</name>
    <dbReference type="NCBI Taxonomy" id="2316726"/>
    <lineage>
        <taxon>Bacteria</taxon>
        <taxon>Pseudomonadati</taxon>
        <taxon>Myxococcota</taxon>
        <taxon>Myxococcia</taxon>
        <taxon>Myxococcales</taxon>
        <taxon>Cystobacterineae</taxon>
        <taxon>Myxococcaceae</taxon>
        <taxon>Corallococcus</taxon>
    </lineage>
</organism>
<sequence length="309" mass="32118">MVTCVLGAGGGLTPVAEACSGPACSDREVQIPMTANAEVPANVPALVIVPAIFRNMDEGSVHLRTAEGFELAADITQGAHGSAVVVPAAPLVPGAGYRLEGSNPCPLGEETVAATFTASEPLPLPATPGVLEAGPVQQGKVTVVGGASCSVDTQGSSLRLRFTPSPELVPFLPWVHWTVEVDGEPWATAPHGALGPTGELIPSIRLQYTRDLLWLYTVCEVTPGTQPPMNMGLAPGRHVATLRPVIEHLAVPLPLLEVPFELTCPEKPADPIPSPDGESCSQTGGGLTALGLLATLQLWRRRSRGVRPT</sequence>
<evidence type="ECO:0000313" key="2">
    <source>
        <dbReference type="Proteomes" id="UP000273405"/>
    </source>
</evidence>
<comment type="caution">
    <text evidence="1">The sequence shown here is derived from an EMBL/GenBank/DDBJ whole genome shotgun (WGS) entry which is preliminary data.</text>
</comment>
<dbReference type="AlphaFoldDB" id="A0A3A8P7P2"/>
<name>A0A3A8P7P2_9BACT</name>
<keyword evidence="2" id="KW-1185">Reference proteome</keyword>
<protein>
    <submittedName>
        <fullName evidence="1">Uncharacterized protein</fullName>
    </submittedName>
</protein>
<dbReference type="Proteomes" id="UP000273405">
    <property type="component" value="Unassembled WGS sequence"/>
</dbReference>
<accession>A0A3A8P7P2</accession>
<dbReference type="EMBL" id="RAWG01000006">
    <property type="protein sequence ID" value="RKH47784.1"/>
    <property type="molecule type" value="Genomic_DNA"/>
</dbReference>